<keyword evidence="6" id="KW-0503">Monooxygenase</keyword>
<comment type="catalytic activity">
    <reaction evidence="10">
        <text>[(1-&gt;4)-beta-D-glucosyl]n+m + reduced acceptor + O2 = 4-dehydro-beta-D-glucosyl-[(1-&gt;4)-beta-D-glucosyl]n-1 + [(1-&gt;4)-beta-D-glucosyl]m + acceptor + H2O.</text>
        <dbReference type="EC" id="1.14.99.56"/>
    </reaction>
</comment>
<comment type="subcellular location">
    <subcellularLocation>
        <location evidence="10">Secreted</location>
    </subcellularLocation>
</comment>
<dbReference type="GO" id="GO:0030248">
    <property type="term" value="F:cellulose binding"/>
    <property type="evidence" value="ECO:0007669"/>
    <property type="project" value="UniProtKB-UniRule"/>
</dbReference>
<proteinExistence type="predicted"/>
<evidence type="ECO:0000256" key="2">
    <source>
        <dbReference type="ARBA" id="ARBA00022729"/>
    </source>
</evidence>
<protein>
    <recommendedName>
        <fullName evidence="10">AA9 family lytic polysaccharide monooxygenase</fullName>
        <ecNumber evidence="10">1.14.99.56</ecNumber>
    </recommendedName>
    <alternativeName>
        <fullName evidence="10">Endo-beta-1,4-glucanase</fullName>
    </alternativeName>
    <alternativeName>
        <fullName evidence="10">Glycosyl hydrolase 61 family protein</fullName>
    </alternativeName>
</protein>
<sequence>MKFSLGLVSLAVALNGASAHTIFQELLVNGVSQGRFNGIRYPNYNGPITDVTSNDIICNGGINPYKEPLSTTVIPVPAGAQVTAQWHYTLTSNSGDHSDPIDPSHNGPILAYLAKVPSATQRDVTGLKWFKIYHDGLDSNGWAVERLIRNQGKVSFTIPQCLAPGDYLLRVELIALHGAQSYPGAQFYMECAQIRISGNGNTSPANTVSFPGAYKGSDPGVAYNLYNGQRSYTIPGPSVFTCGGGSNPQPTTTVNNPPPTTTTVNYPPPSTTTPPVSGTVPQWGQCGGIGYNGPTVCVSPYKCTKSNDYLVSLALAVSAVSAHTIFQELLVNGVSQGRTVGIRVPEYDGPITDVTSNDIICNGGINPYRQPVSTTVIKVPAGAQVTAQWHHTLTSNSGDNSDPIDPSHNGPILAYLAKVPSATQSSVTGLKWFKIYHDGLDSSGWAVQRLIKNQGKVSFTIPNCLPAGQYLLRVELIALHAAGSYPGAQFYMECAQIEITGGGSTSPANTVSFPGAYSGSDPGVKYNLYSGSTSYTIPGPSVFSCSGNNNPGTTTQPQTTTRTTTNSQPTTTAPSGGTVPQWGQCGGIGYTGPTTCVSPYTCVKSNDYELYVNGVSQGHLTGIRVPDYDGPIMDVTSNDVICNGGINPYHQPVSTSVISVPAGAQVTAEFHHTLTSAGTNDASDPIDASHKGPVLAYLAQVPSATQSSVTGLKWFKIYHDGLDSSGTWAVDKLIANKGKVSFTIPSCIPAGQYLLRVELIALHAAGSYPGAQLYMECAQLQITGGGSTSPATVSFPGAYKGSDPGITVNIYSGLKSYTIPGPSVFSCSGQQPSNPTTTSRPASSSTAAPPTTTSPASGGGGGSVSQYGQCGGIGYTGPTACVSPYTCVKSNDYTAALLSTAVLAGSAAAKTVFTQFAVNGVDQGYTVGLRVPSSNAPITDITSPNIICNTGYIQPVSQTVVKVKAGDQFTAMFHRTSAGAVGADAFEPLDPTNKGPVIAYMAAVPSATQTTVTGLKWFKVWQDGYDTTTHQWGSDKLFVNKGNATFNIPTCIASGQYLLRMESIGLQQATSYPGAQFYMGCAQLDVAGSSSPLVPNTVSFPGAYRSNDPGIVTSIFGVTSYTPPGPAVFQC</sequence>
<evidence type="ECO:0000256" key="7">
    <source>
        <dbReference type="ARBA" id="ARBA00023157"/>
    </source>
</evidence>
<keyword evidence="7 10" id="KW-1015">Disulfide bond</keyword>
<dbReference type="EC" id="1.14.99.56" evidence="10"/>
<evidence type="ECO:0000256" key="11">
    <source>
        <dbReference type="SAM" id="MobiDB-lite"/>
    </source>
</evidence>
<dbReference type="Pfam" id="PF00734">
    <property type="entry name" value="CBM_1"/>
    <property type="match status" value="3"/>
</dbReference>
<feature type="domain" description="CBM1" evidence="13">
    <location>
        <begin position="862"/>
        <end position="898"/>
    </location>
</feature>
<dbReference type="GO" id="GO:0008810">
    <property type="term" value="F:cellulase activity"/>
    <property type="evidence" value="ECO:0007669"/>
    <property type="project" value="UniProtKB-UniRule"/>
</dbReference>
<feature type="region of interest" description="Disordered" evidence="11">
    <location>
        <begin position="544"/>
        <end position="579"/>
    </location>
</feature>
<dbReference type="GO" id="GO:0004497">
    <property type="term" value="F:monooxygenase activity"/>
    <property type="evidence" value="ECO:0007669"/>
    <property type="project" value="UniProtKB-KW"/>
</dbReference>
<name>A0A409YBQ8_9AGAR</name>
<dbReference type="CDD" id="cd21175">
    <property type="entry name" value="LPMO_AA9"/>
    <property type="match status" value="4"/>
</dbReference>
<dbReference type="GO" id="GO:0046872">
    <property type="term" value="F:metal ion binding"/>
    <property type="evidence" value="ECO:0007669"/>
    <property type="project" value="UniProtKB-KW"/>
</dbReference>
<evidence type="ECO:0000256" key="4">
    <source>
        <dbReference type="ARBA" id="ARBA00023002"/>
    </source>
</evidence>
<keyword evidence="2 12" id="KW-0732">Signal</keyword>
<dbReference type="InterPro" id="IPR035971">
    <property type="entry name" value="CBD_sf"/>
</dbReference>
<dbReference type="OrthoDB" id="2525337at2759"/>
<organism evidence="14 15">
    <name type="scientific">Panaeolus cyanescens</name>
    <dbReference type="NCBI Taxonomy" id="181874"/>
    <lineage>
        <taxon>Eukaryota</taxon>
        <taxon>Fungi</taxon>
        <taxon>Dikarya</taxon>
        <taxon>Basidiomycota</taxon>
        <taxon>Agaricomycotina</taxon>
        <taxon>Agaricomycetes</taxon>
        <taxon>Agaricomycetidae</taxon>
        <taxon>Agaricales</taxon>
        <taxon>Agaricineae</taxon>
        <taxon>Galeropsidaceae</taxon>
        <taxon>Panaeolus</taxon>
    </lineage>
</organism>
<keyword evidence="10" id="KW-0964">Secreted</keyword>
<keyword evidence="8 10" id="KW-0119">Carbohydrate metabolism</keyword>
<dbReference type="Proteomes" id="UP000284842">
    <property type="component" value="Unassembled WGS sequence"/>
</dbReference>
<comment type="caution">
    <text evidence="14">The sequence shown here is derived from an EMBL/GenBank/DDBJ whole genome shotgun (WGS) entry which is preliminary data.</text>
</comment>
<comment type="function">
    <text evidence="10">Lytic polysaccharide monooxygenase (LMPO) that depolymerizes crystalline and amorphous polysaccharides via the oxidation of scissile alpha- or beta-(1-4)-glycosidic bonds, yielding C1 and/or C4 oxidation products. Catalysis by LPMOs requires the reduction of the active-site copper from Cu(II) to Cu(I) by a reducing agent and H(2)O(2) or O(2) as a cosubstrate.</text>
</comment>
<feature type="signal peptide" evidence="12">
    <location>
        <begin position="1"/>
        <end position="19"/>
    </location>
</feature>
<evidence type="ECO:0000256" key="6">
    <source>
        <dbReference type="ARBA" id="ARBA00023033"/>
    </source>
</evidence>
<evidence type="ECO:0000256" key="3">
    <source>
        <dbReference type="ARBA" id="ARBA00023001"/>
    </source>
</evidence>
<dbReference type="SUPFAM" id="SSF57180">
    <property type="entry name" value="Cellulose-binding domain"/>
    <property type="match status" value="3"/>
</dbReference>
<feature type="domain" description="CBM1" evidence="13">
    <location>
        <begin position="577"/>
        <end position="615"/>
    </location>
</feature>
<dbReference type="GO" id="GO:0030245">
    <property type="term" value="P:cellulose catabolic process"/>
    <property type="evidence" value="ECO:0007669"/>
    <property type="project" value="UniProtKB-UniRule"/>
</dbReference>
<feature type="compositionally biased region" description="Low complexity" evidence="11">
    <location>
        <begin position="548"/>
        <end position="572"/>
    </location>
</feature>
<evidence type="ECO:0000256" key="12">
    <source>
        <dbReference type="SAM" id="SignalP"/>
    </source>
</evidence>
<keyword evidence="5" id="KW-0186">Copper</keyword>
<keyword evidence="1" id="KW-0479">Metal-binding</keyword>
<dbReference type="GO" id="GO:0005576">
    <property type="term" value="C:extracellular region"/>
    <property type="evidence" value="ECO:0007669"/>
    <property type="project" value="UniProtKB-SubCell"/>
</dbReference>
<dbReference type="SMART" id="SM00236">
    <property type="entry name" value="fCBD"/>
    <property type="match status" value="3"/>
</dbReference>
<feature type="compositionally biased region" description="Pro residues" evidence="11">
    <location>
        <begin position="256"/>
        <end position="272"/>
    </location>
</feature>
<comment type="domain">
    <text evidence="10">Has a modular structure: an endo-beta-1,4-glucanase catalytic module at the N-terminus, a linker rich in serines and threonines, and a C-terminal carbohydrate-binding module (CBM).</text>
</comment>
<feature type="region of interest" description="Disordered" evidence="11">
    <location>
        <begin position="249"/>
        <end position="277"/>
    </location>
</feature>
<evidence type="ECO:0000256" key="5">
    <source>
        <dbReference type="ARBA" id="ARBA00023008"/>
    </source>
</evidence>
<gene>
    <name evidence="14" type="ORF">CVT24_004499</name>
</gene>
<evidence type="ECO:0000259" key="13">
    <source>
        <dbReference type="PROSITE" id="PS51164"/>
    </source>
</evidence>
<feature type="compositionally biased region" description="Low complexity" evidence="11">
    <location>
        <begin position="835"/>
        <end position="856"/>
    </location>
</feature>
<dbReference type="PANTHER" id="PTHR33353:SF18">
    <property type="entry name" value="ENDOGLUCANASE II"/>
    <property type="match status" value="1"/>
</dbReference>
<dbReference type="InterPro" id="IPR005103">
    <property type="entry name" value="AA9_LPMO"/>
</dbReference>
<reference evidence="14 15" key="1">
    <citation type="journal article" date="2018" name="Evol. Lett.">
        <title>Horizontal gene cluster transfer increased hallucinogenic mushroom diversity.</title>
        <authorList>
            <person name="Reynolds H.T."/>
            <person name="Vijayakumar V."/>
            <person name="Gluck-Thaler E."/>
            <person name="Korotkin H.B."/>
            <person name="Matheny P.B."/>
            <person name="Slot J.C."/>
        </authorList>
    </citation>
    <scope>NUCLEOTIDE SEQUENCE [LARGE SCALE GENOMIC DNA]</scope>
    <source>
        <strain evidence="14 15">2629</strain>
    </source>
</reference>
<keyword evidence="4" id="KW-0560">Oxidoreductase</keyword>
<dbReference type="AlphaFoldDB" id="A0A409YBQ8"/>
<dbReference type="EMBL" id="NHTK01001311">
    <property type="protein sequence ID" value="PPR00438.1"/>
    <property type="molecule type" value="Genomic_DNA"/>
</dbReference>
<evidence type="ECO:0000256" key="9">
    <source>
        <dbReference type="ARBA" id="ARBA00023326"/>
    </source>
</evidence>
<dbReference type="InterPro" id="IPR049892">
    <property type="entry name" value="AA9"/>
</dbReference>
<evidence type="ECO:0000256" key="8">
    <source>
        <dbReference type="ARBA" id="ARBA00023277"/>
    </source>
</evidence>
<evidence type="ECO:0000313" key="15">
    <source>
        <dbReference type="Proteomes" id="UP000284842"/>
    </source>
</evidence>
<dbReference type="STRING" id="181874.A0A409YBQ8"/>
<dbReference type="PANTHER" id="PTHR33353">
    <property type="entry name" value="PUTATIVE (AFU_ORTHOLOGUE AFUA_1G12560)-RELATED"/>
    <property type="match status" value="1"/>
</dbReference>
<dbReference type="PROSITE" id="PS51164">
    <property type="entry name" value="CBM1_2"/>
    <property type="match status" value="3"/>
</dbReference>
<evidence type="ECO:0000313" key="14">
    <source>
        <dbReference type="EMBL" id="PPR00438.1"/>
    </source>
</evidence>
<keyword evidence="3 10" id="KW-0136">Cellulose degradation</keyword>
<dbReference type="Gene3D" id="2.70.50.70">
    <property type="match status" value="4"/>
</dbReference>
<feature type="region of interest" description="Disordered" evidence="11">
    <location>
        <begin position="826"/>
        <end position="861"/>
    </location>
</feature>
<feature type="domain" description="CBM1" evidence="13">
    <location>
        <begin position="278"/>
        <end position="314"/>
    </location>
</feature>
<keyword evidence="15" id="KW-1185">Reference proteome</keyword>
<evidence type="ECO:0000256" key="10">
    <source>
        <dbReference type="RuleBase" id="RU368122"/>
    </source>
</evidence>
<feature type="chain" id="PRO_5019491793" description="AA9 family lytic polysaccharide monooxygenase" evidence="12">
    <location>
        <begin position="20"/>
        <end position="1131"/>
    </location>
</feature>
<keyword evidence="9 10" id="KW-0624">Polysaccharide degradation</keyword>
<dbReference type="Pfam" id="PF03443">
    <property type="entry name" value="AA9"/>
    <property type="match status" value="4"/>
</dbReference>
<accession>A0A409YBQ8</accession>
<dbReference type="InParanoid" id="A0A409YBQ8"/>
<dbReference type="InterPro" id="IPR000254">
    <property type="entry name" value="CBD"/>
</dbReference>
<evidence type="ECO:0000256" key="1">
    <source>
        <dbReference type="ARBA" id="ARBA00022723"/>
    </source>
</evidence>